<dbReference type="AlphaFoldDB" id="A0A699X1K0"/>
<accession>A0A699X1K0</accession>
<keyword evidence="1" id="KW-0812">Transmembrane</keyword>
<evidence type="ECO:0000313" key="2">
    <source>
        <dbReference type="EMBL" id="GFD52953.1"/>
    </source>
</evidence>
<dbReference type="EMBL" id="BKCJ011788403">
    <property type="protein sequence ID" value="GFD52953.1"/>
    <property type="molecule type" value="Genomic_DNA"/>
</dbReference>
<organism evidence="2">
    <name type="scientific">Tanacetum cinerariifolium</name>
    <name type="common">Dalmatian daisy</name>
    <name type="synonym">Chrysanthemum cinerariifolium</name>
    <dbReference type="NCBI Taxonomy" id="118510"/>
    <lineage>
        <taxon>Eukaryota</taxon>
        <taxon>Viridiplantae</taxon>
        <taxon>Streptophyta</taxon>
        <taxon>Embryophyta</taxon>
        <taxon>Tracheophyta</taxon>
        <taxon>Spermatophyta</taxon>
        <taxon>Magnoliopsida</taxon>
        <taxon>eudicotyledons</taxon>
        <taxon>Gunneridae</taxon>
        <taxon>Pentapetalae</taxon>
        <taxon>asterids</taxon>
        <taxon>campanulids</taxon>
        <taxon>Asterales</taxon>
        <taxon>Asteraceae</taxon>
        <taxon>Asteroideae</taxon>
        <taxon>Anthemideae</taxon>
        <taxon>Anthemidinae</taxon>
        <taxon>Tanacetum</taxon>
    </lineage>
</organism>
<keyword evidence="1" id="KW-0472">Membrane</keyword>
<reference evidence="2" key="1">
    <citation type="journal article" date="2019" name="Sci. Rep.">
        <title>Draft genome of Tanacetum cinerariifolium, the natural source of mosquito coil.</title>
        <authorList>
            <person name="Yamashiro T."/>
            <person name="Shiraishi A."/>
            <person name="Satake H."/>
            <person name="Nakayama K."/>
        </authorList>
    </citation>
    <scope>NUCLEOTIDE SEQUENCE</scope>
</reference>
<name>A0A699X1K0_TANCI</name>
<gene>
    <name evidence="2" type="ORF">Tci_924922</name>
</gene>
<proteinExistence type="predicted"/>
<feature type="transmembrane region" description="Helical" evidence="1">
    <location>
        <begin position="35"/>
        <end position="57"/>
    </location>
</feature>
<evidence type="ECO:0000256" key="1">
    <source>
        <dbReference type="SAM" id="Phobius"/>
    </source>
</evidence>
<protein>
    <submittedName>
        <fullName evidence="2">Kinesin motor domain-containing protein</fullName>
    </submittedName>
</protein>
<comment type="caution">
    <text evidence="2">The sequence shown here is derived from an EMBL/GenBank/DDBJ whole genome shotgun (WGS) entry which is preliminary data.</text>
</comment>
<feature type="non-terminal residue" evidence="2">
    <location>
        <position position="1"/>
    </location>
</feature>
<keyword evidence="1" id="KW-1133">Transmembrane helix</keyword>
<feature type="non-terminal residue" evidence="2">
    <location>
        <position position="62"/>
    </location>
</feature>
<sequence>GCGYAVTMCKSRWDKTSTYPAGLLGNFENVDFDHIAVYLGLKWLFWICLLVRGVAILKQPIK</sequence>